<reference evidence="2 3" key="1">
    <citation type="submission" date="2023-06" db="EMBL/GenBank/DDBJ databases">
        <title>Alkalimonas sp., MEB004 an alkaliphilic bacterium isolated from Lonar Lake, India.</title>
        <authorList>
            <person name="Joshi A."/>
            <person name="Thite S."/>
        </authorList>
    </citation>
    <scope>NUCLEOTIDE SEQUENCE [LARGE SCALE GENOMIC DNA]</scope>
    <source>
        <strain evidence="2 3">MEB004</strain>
    </source>
</reference>
<evidence type="ECO:0000313" key="3">
    <source>
        <dbReference type="Proteomes" id="UP001339167"/>
    </source>
</evidence>
<dbReference type="Proteomes" id="UP001339167">
    <property type="component" value="Unassembled WGS sequence"/>
</dbReference>
<feature type="chain" id="PRO_5046041269" description="Lipoprotein" evidence="1">
    <location>
        <begin position="22"/>
        <end position="111"/>
    </location>
</feature>
<keyword evidence="1" id="KW-0732">Signal</keyword>
<comment type="caution">
    <text evidence="2">The sequence shown here is derived from an EMBL/GenBank/DDBJ whole genome shotgun (WGS) entry which is preliminary data.</text>
</comment>
<feature type="signal peptide" evidence="1">
    <location>
        <begin position="1"/>
        <end position="21"/>
    </location>
</feature>
<dbReference type="PROSITE" id="PS51257">
    <property type="entry name" value="PROKAR_LIPOPROTEIN"/>
    <property type="match status" value="1"/>
</dbReference>
<keyword evidence="3" id="KW-1185">Reference proteome</keyword>
<sequence length="111" mass="12104">MRKTILLPIACLMLAACGAKTISVDVAVDHGFKKQSQQFYQMVGAVDGWSGTWSGEVVELYQFENASAIQSDAFKSMVVPGNISGWVELCTHKNMLMLSKGSDACRKLKSI</sequence>
<dbReference type="EMBL" id="JAUGZK010000003">
    <property type="protein sequence ID" value="MEE2023601.1"/>
    <property type="molecule type" value="Genomic_DNA"/>
</dbReference>
<name>A0ABU7JDW2_9GAMM</name>
<gene>
    <name evidence="2" type="ORF">QWF21_05025</name>
</gene>
<evidence type="ECO:0000313" key="2">
    <source>
        <dbReference type="EMBL" id="MEE2023601.1"/>
    </source>
</evidence>
<protein>
    <recommendedName>
        <fullName evidence="4">Lipoprotein</fullName>
    </recommendedName>
</protein>
<accession>A0ABU7JDW2</accession>
<organism evidence="2 3">
    <name type="scientific">Alkalimonas mucilaginosa</name>
    <dbReference type="NCBI Taxonomy" id="3057676"/>
    <lineage>
        <taxon>Bacteria</taxon>
        <taxon>Pseudomonadati</taxon>
        <taxon>Pseudomonadota</taxon>
        <taxon>Gammaproteobacteria</taxon>
        <taxon>Alkalimonas</taxon>
    </lineage>
</organism>
<dbReference type="RefSeq" id="WP_330086955.1">
    <property type="nucleotide sequence ID" value="NZ_JAUGZK010000003.1"/>
</dbReference>
<evidence type="ECO:0000256" key="1">
    <source>
        <dbReference type="SAM" id="SignalP"/>
    </source>
</evidence>
<proteinExistence type="predicted"/>
<evidence type="ECO:0008006" key="4">
    <source>
        <dbReference type="Google" id="ProtNLM"/>
    </source>
</evidence>